<keyword evidence="4" id="KW-1185">Reference proteome</keyword>
<evidence type="ECO:0000256" key="1">
    <source>
        <dbReference type="SAM" id="MobiDB-lite"/>
    </source>
</evidence>
<dbReference type="PROSITE" id="PS51257">
    <property type="entry name" value="PROKAR_LIPOPROTEIN"/>
    <property type="match status" value="1"/>
</dbReference>
<sequence length="161" mass="17672">MTHMPRFRLPLLAAAIVLACLSPAAAQSQPSDQKPGTETLTPEQKAAAEAQRRSVEEFNEAAKLPGTAGLPECVWTGRRIAALLWRDDIDTARRHLDMYERFGCPTEHLKLAFRCLVRQGNIDPKAQERLGGRVHQCWVNPDYIAAAQPAAQPAAPAPAQQ</sequence>
<evidence type="ECO:0000313" key="4">
    <source>
        <dbReference type="Proteomes" id="UP000596427"/>
    </source>
</evidence>
<reference evidence="3 4" key="1">
    <citation type="submission" date="2020-10" db="EMBL/GenBank/DDBJ databases">
        <title>Degradation of 1,4-Dioxane by Xanthobacter sp. YN2, via a Novel Group-2 Soluble Di-Iron Monooxygenase.</title>
        <authorList>
            <person name="Ma F."/>
            <person name="Wang Y."/>
            <person name="Yang J."/>
            <person name="Guo H."/>
            <person name="Su D."/>
            <person name="Yu L."/>
        </authorList>
    </citation>
    <scope>NUCLEOTIDE SEQUENCE [LARGE SCALE GENOMIC DNA]</scope>
    <source>
        <strain evidence="3 4">YN2</strain>
    </source>
</reference>
<protein>
    <recommendedName>
        <fullName evidence="5">Beta-1-3, beta-1-6-glucan biosynthesis protein</fullName>
    </recommendedName>
</protein>
<name>A0A974PKN9_9HYPH</name>
<dbReference type="AlphaFoldDB" id="A0A974PKN9"/>
<gene>
    <name evidence="3" type="ORF">EZH22_18645</name>
</gene>
<feature type="compositionally biased region" description="Polar residues" evidence="1">
    <location>
        <begin position="27"/>
        <end position="42"/>
    </location>
</feature>
<keyword evidence="2" id="KW-0732">Signal</keyword>
<evidence type="ECO:0000256" key="2">
    <source>
        <dbReference type="SAM" id="SignalP"/>
    </source>
</evidence>
<feature type="signal peptide" evidence="2">
    <location>
        <begin position="1"/>
        <end position="26"/>
    </location>
</feature>
<evidence type="ECO:0008006" key="5">
    <source>
        <dbReference type="Google" id="ProtNLM"/>
    </source>
</evidence>
<proteinExistence type="predicted"/>
<dbReference type="Proteomes" id="UP000596427">
    <property type="component" value="Chromosome"/>
</dbReference>
<dbReference type="EMBL" id="CP063362">
    <property type="protein sequence ID" value="QRG05133.1"/>
    <property type="molecule type" value="Genomic_DNA"/>
</dbReference>
<feature type="region of interest" description="Disordered" evidence="1">
    <location>
        <begin position="27"/>
        <end position="60"/>
    </location>
</feature>
<evidence type="ECO:0000313" key="3">
    <source>
        <dbReference type="EMBL" id="QRG05133.1"/>
    </source>
</evidence>
<organism evidence="3 4">
    <name type="scientific">Xanthobacter dioxanivorans</name>
    <dbReference type="NCBI Taxonomy" id="2528964"/>
    <lineage>
        <taxon>Bacteria</taxon>
        <taxon>Pseudomonadati</taxon>
        <taxon>Pseudomonadota</taxon>
        <taxon>Alphaproteobacteria</taxon>
        <taxon>Hyphomicrobiales</taxon>
        <taxon>Xanthobacteraceae</taxon>
        <taxon>Xanthobacter</taxon>
    </lineage>
</organism>
<feature type="chain" id="PRO_5036971959" description="Beta-1-3, beta-1-6-glucan biosynthesis protein" evidence="2">
    <location>
        <begin position="27"/>
        <end position="161"/>
    </location>
</feature>
<accession>A0A974PKN9</accession>
<dbReference type="KEGG" id="xdi:EZH22_18645"/>